<dbReference type="Pfam" id="PF00126">
    <property type="entry name" value="HTH_1"/>
    <property type="match status" value="1"/>
</dbReference>
<dbReference type="Gene3D" id="3.40.190.10">
    <property type="entry name" value="Periplasmic binding protein-like II"/>
    <property type="match status" value="2"/>
</dbReference>
<dbReference type="Proteomes" id="UP000584670">
    <property type="component" value="Unassembled WGS sequence"/>
</dbReference>
<keyword evidence="7" id="KW-1185">Reference proteome</keyword>
<comment type="caution">
    <text evidence="6">The sequence shown here is derived from an EMBL/GenBank/DDBJ whole genome shotgun (WGS) entry which is preliminary data.</text>
</comment>
<evidence type="ECO:0000313" key="6">
    <source>
        <dbReference type="EMBL" id="MBC2905324.1"/>
    </source>
</evidence>
<keyword evidence="2" id="KW-0805">Transcription regulation</keyword>
<dbReference type="PRINTS" id="PR00039">
    <property type="entry name" value="HTHLYSR"/>
</dbReference>
<feature type="domain" description="HTH lysR-type" evidence="5">
    <location>
        <begin position="14"/>
        <end position="71"/>
    </location>
</feature>
<name>A0A7X1J6Y4_9ACTN</name>
<dbReference type="GO" id="GO:0003700">
    <property type="term" value="F:DNA-binding transcription factor activity"/>
    <property type="evidence" value="ECO:0007669"/>
    <property type="project" value="InterPro"/>
</dbReference>
<keyword evidence="3" id="KW-0238">DNA-binding</keyword>
<dbReference type="AlphaFoldDB" id="A0A7X1J6Y4"/>
<accession>A0A7X1J6Y4</accession>
<sequence>MSHKEPNGTGPGAQDLNLIRTFLAVYRSGSFTAAAQMLGISQPTVTTQVKALERQSGRELFARLPRGVTPTPYAHDLAARIAAPLDALLAATGHDPAEAGPPAPVHLAGPAEVLCLRVLPALAPLVAEGVRLRVTPGLTDPLLDELRAGRHDLVISTTRPRGRTLTATPLVDEEFVLVAAPSWAARIGDRVTTEGPGILHTVPLIAYAEDLPILRRYWRHVFDQRLNCRAAVTMPDLRGVLTAVTAGAGFSVLPRYLCEQELATGTLVPLHIPEDPPINTGYLVQRPGTPENPHVTKVRDQLLRLGPTW</sequence>
<dbReference type="InterPro" id="IPR036390">
    <property type="entry name" value="WH_DNA-bd_sf"/>
</dbReference>
<evidence type="ECO:0000256" key="1">
    <source>
        <dbReference type="ARBA" id="ARBA00009437"/>
    </source>
</evidence>
<dbReference type="EMBL" id="JACMSF010000035">
    <property type="protein sequence ID" value="MBC2905324.1"/>
    <property type="molecule type" value="Genomic_DNA"/>
</dbReference>
<comment type="similarity">
    <text evidence="1">Belongs to the LysR transcriptional regulatory family.</text>
</comment>
<dbReference type="Pfam" id="PF03466">
    <property type="entry name" value="LysR_substrate"/>
    <property type="match status" value="1"/>
</dbReference>
<evidence type="ECO:0000259" key="5">
    <source>
        <dbReference type="PROSITE" id="PS50931"/>
    </source>
</evidence>
<dbReference type="PANTHER" id="PTHR30126">
    <property type="entry name" value="HTH-TYPE TRANSCRIPTIONAL REGULATOR"/>
    <property type="match status" value="1"/>
</dbReference>
<dbReference type="InterPro" id="IPR036388">
    <property type="entry name" value="WH-like_DNA-bd_sf"/>
</dbReference>
<keyword evidence="4" id="KW-0804">Transcription</keyword>
<dbReference type="PANTHER" id="PTHR30126:SF39">
    <property type="entry name" value="HTH-TYPE TRANSCRIPTIONAL REGULATOR CYSL"/>
    <property type="match status" value="1"/>
</dbReference>
<dbReference type="Gene3D" id="1.10.10.10">
    <property type="entry name" value="Winged helix-like DNA-binding domain superfamily/Winged helix DNA-binding domain"/>
    <property type="match status" value="1"/>
</dbReference>
<dbReference type="SUPFAM" id="SSF53850">
    <property type="entry name" value="Periplasmic binding protein-like II"/>
    <property type="match status" value="1"/>
</dbReference>
<dbReference type="InterPro" id="IPR005119">
    <property type="entry name" value="LysR_subst-bd"/>
</dbReference>
<dbReference type="GO" id="GO:0000976">
    <property type="term" value="F:transcription cis-regulatory region binding"/>
    <property type="evidence" value="ECO:0007669"/>
    <property type="project" value="TreeGrafter"/>
</dbReference>
<evidence type="ECO:0000256" key="3">
    <source>
        <dbReference type="ARBA" id="ARBA00023125"/>
    </source>
</evidence>
<reference evidence="6 7" key="1">
    <citation type="submission" date="2020-08" db="EMBL/GenBank/DDBJ databases">
        <title>Streptomyces sp. PSKA01 genome sequencing and assembly.</title>
        <authorList>
            <person name="Mandal S."/>
            <person name="Maiti P.K."/>
            <person name="Das P."/>
        </authorList>
    </citation>
    <scope>NUCLEOTIDE SEQUENCE [LARGE SCALE GENOMIC DNA]</scope>
    <source>
        <strain evidence="6 7">PSKA01</strain>
    </source>
</reference>
<evidence type="ECO:0000256" key="4">
    <source>
        <dbReference type="ARBA" id="ARBA00023163"/>
    </source>
</evidence>
<gene>
    <name evidence="6" type="ORF">H4N64_27840</name>
</gene>
<organism evidence="6 7">
    <name type="scientific">Streptomyces cupreus</name>
    <dbReference type="NCBI Taxonomy" id="2759956"/>
    <lineage>
        <taxon>Bacteria</taxon>
        <taxon>Bacillati</taxon>
        <taxon>Actinomycetota</taxon>
        <taxon>Actinomycetes</taxon>
        <taxon>Kitasatosporales</taxon>
        <taxon>Streptomycetaceae</taxon>
        <taxon>Streptomyces</taxon>
    </lineage>
</organism>
<protein>
    <submittedName>
        <fullName evidence="6">LysR family transcriptional regulator</fullName>
    </submittedName>
</protein>
<dbReference type="CDD" id="cd05466">
    <property type="entry name" value="PBP2_LTTR_substrate"/>
    <property type="match status" value="1"/>
</dbReference>
<dbReference type="PROSITE" id="PS50931">
    <property type="entry name" value="HTH_LYSR"/>
    <property type="match status" value="1"/>
</dbReference>
<dbReference type="RefSeq" id="WP_186285181.1">
    <property type="nucleotide sequence ID" value="NZ_JACMSF010000035.1"/>
</dbReference>
<dbReference type="InterPro" id="IPR000847">
    <property type="entry name" value="LysR_HTH_N"/>
</dbReference>
<proteinExistence type="inferred from homology"/>
<dbReference type="SUPFAM" id="SSF46785">
    <property type="entry name" value="Winged helix' DNA-binding domain"/>
    <property type="match status" value="1"/>
</dbReference>
<evidence type="ECO:0000256" key="2">
    <source>
        <dbReference type="ARBA" id="ARBA00023015"/>
    </source>
</evidence>
<evidence type="ECO:0000313" key="7">
    <source>
        <dbReference type="Proteomes" id="UP000584670"/>
    </source>
</evidence>